<dbReference type="PANTHER" id="PTHR33021">
    <property type="entry name" value="BLUE COPPER PROTEIN"/>
    <property type="match status" value="1"/>
</dbReference>
<dbReference type="KEGG" id="dzi:111276503"/>
<keyword evidence="3" id="KW-0336">GPI-anchor</keyword>
<dbReference type="InterPro" id="IPR008972">
    <property type="entry name" value="Cupredoxin"/>
</dbReference>
<keyword evidence="8" id="KW-0449">Lipoprotein</keyword>
<dbReference type="Gene3D" id="2.60.40.420">
    <property type="entry name" value="Cupredoxins - blue copper proteins"/>
    <property type="match status" value="1"/>
</dbReference>
<evidence type="ECO:0000256" key="2">
    <source>
        <dbReference type="ARBA" id="ARBA00022475"/>
    </source>
</evidence>
<protein>
    <submittedName>
        <fullName evidence="14">Mavicyanin-like</fullName>
    </submittedName>
</protein>
<keyword evidence="13" id="KW-1185">Reference proteome</keyword>
<keyword evidence="4" id="KW-0732">Signal</keyword>
<evidence type="ECO:0000259" key="12">
    <source>
        <dbReference type="PROSITE" id="PS51485"/>
    </source>
</evidence>
<evidence type="ECO:0000256" key="1">
    <source>
        <dbReference type="ARBA" id="ARBA00004609"/>
    </source>
</evidence>
<evidence type="ECO:0000313" key="14">
    <source>
        <dbReference type="RefSeq" id="XP_022717981.1"/>
    </source>
</evidence>
<dbReference type="PROSITE" id="PS51485">
    <property type="entry name" value="PHYTOCYANIN"/>
    <property type="match status" value="1"/>
</dbReference>
<dbReference type="GeneID" id="111276503"/>
<dbReference type="GO" id="GO:0005886">
    <property type="term" value="C:plasma membrane"/>
    <property type="evidence" value="ECO:0007669"/>
    <property type="project" value="UniProtKB-SubCell"/>
</dbReference>
<keyword evidence="5 11" id="KW-0472">Membrane</keyword>
<dbReference type="PANTHER" id="PTHR33021:SF14">
    <property type="entry name" value="OS01G0272700 PROTEIN"/>
    <property type="match status" value="1"/>
</dbReference>
<dbReference type="InterPro" id="IPR003245">
    <property type="entry name" value="Phytocyanin_dom"/>
</dbReference>
<evidence type="ECO:0000256" key="11">
    <source>
        <dbReference type="SAM" id="Phobius"/>
    </source>
</evidence>
<sequence>MASFSLPKLCKITLFSLVWISMVAVAAASLQFRVGGKRGWTKPTGNESETYNEWATRNRFHVGDSLYFKYSNDSVLVVNHTSYTNCSESNPIIKFNDGDTVFQFDRYGFFYFISGEHDHCIAGQKLIVRVMVHPAISSPQPAPLPSPKEDGSDEGDDWGPFWGPPPQNSTIKLTVASYFMTALGGMLVIMYLLM</sequence>
<accession>A0A6P5WR41</accession>
<comment type="subcellular location">
    <subcellularLocation>
        <location evidence="1">Cell membrane</location>
        <topology evidence="1">Lipid-anchor</topology>
        <topology evidence="1">GPI-anchor</topology>
    </subcellularLocation>
</comment>
<dbReference type="FunFam" id="2.60.40.420:FF:000010">
    <property type="entry name" value="Early nodulin-like protein 1"/>
    <property type="match status" value="1"/>
</dbReference>
<proteinExistence type="inferred from homology"/>
<dbReference type="GO" id="GO:0009055">
    <property type="term" value="F:electron transfer activity"/>
    <property type="evidence" value="ECO:0007669"/>
    <property type="project" value="InterPro"/>
</dbReference>
<evidence type="ECO:0000256" key="10">
    <source>
        <dbReference type="SAM" id="MobiDB-lite"/>
    </source>
</evidence>
<evidence type="ECO:0000256" key="3">
    <source>
        <dbReference type="ARBA" id="ARBA00022622"/>
    </source>
</evidence>
<dbReference type="Proteomes" id="UP000515121">
    <property type="component" value="Unplaced"/>
</dbReference>
<evidence type="ECO:0000256" key="6">
    <source>
        <dbReference type="ARBA" id="ARBA00023157"/>
    </source>
</evidence>
<dbReference type="RefSeq" id="XP_022717981.1">
    <property type="nucleotide sequence ID" value="XM_022862246.1"/>
</dbReference>
<gene>
    <name evidence="14" type="primary">LOC111276503</name>
</gene>
<keyword evidence="7" id="KW-0325">Glycoprotein</keyword>
<keyword evidence="2" id="KW-1003">Cell membrane</keyword>
<reference evidence="14" key="1">
    <citation type="submission" date="2025-08" db="UniProtKB">
        <authorList>
            <consortium name="RefSeq"/>
        </authorList>
    </citation>
    <scope>IDENTIFICATION</scope>
    <source>
        <tissue evidence="14">Fruit stalk</tissue>
    </source>
</reference>
<evidence type="ECO:0000313" key="13">
    <source>
        <dbReference type="Proteomes" id="UP000515121"/>
    </source>
</evidence>
<feature type="transmembrane region" description="Helical" evidence="11">
    <location>
        <begin position="175"/>
        <end position="193"/>
    </location>
</feature>
<evidence type="ECO:0000256" key="4">
    <source>
        <dbReference type="ARBA" id="ARBA00022729"/>
    </source>
</evidence>
<dbReference type="InterPro" id="IPR039391">
    <property type="entry name" value="Phytocyanin-like"/>
</dbReference>
<dbReference type="OrthoDB" id="959565at2759"/>
<evidence type="ECO:0000256" key="7">
    <source>
        <dbReference type="ARBA" id="ARBA00023180"/>
    </source>
</evidence>
<evidence type="ECO:0000256" key="5">
    <source>
        <dbReference type="ARBA" id="ARBA00023136"/>
    </source>
</evidence>
<dbReference type="AlphaFoldDB" id="A0A6P5WR41"/>
<comment type="similarity">
    <text evidence="9">Belongs to the early nodulin-like (ENODL) family.</text>
</comment>
<dbReference type="SUPFAM" id="SSF49503">
    <property type="entry name" value="Cupredoxins"/>
    <property type="match status" value="1"/>
</dbReference>
<feature type="transmembrane region" description="Helical" evidence="11">
    <location>
        <begin position="12"/>
        <end position="32"/>
    </location>
</feature>
<organism evidence="13 14">
    <name type="scientific">Durio zibethinus</name>
    <name type="common">Durian</name>
    <dbReference type="NCBI Taxonomy" id="66656"/>
    <lineage>
        <taxon>Eukaryota</taxon>
        <taxon>Viridiplantae</taxon>
        <taxon>Streptophyta</taxon>
        <taxon>Embryophyta</taxon>
        <taxon>Tracheophyta</taxon>
        <taxon>Spermatophyta</taxon>
        <taxon>Magnoliopsida</taxon>
        <taxon>eudicotyledons</taxon>
        <taxon>Gunneridae</taxon>
        <taxon>Pentapetalae</taxon>
        <taxon>rosids</taxon>
        <taxon>malvids</taxon>
        <taxon>Malvales</taxon>
        <taxon>Malvaceae</taxon>
        <taxon>Helicteroideae</taxon>
        <taxon>Durio</taxon>
    </lineage>
</organism>
<name>A0A6P5WR41_DURZI</name>
<evidence type="ECO:0000256" key="9">
    <source>
        <dbReference type="ARBA" id="ARBA00035011"/>
    </source>
</evidence>
<dbReference type="InterPro" id="IPR041846">
    <property type="entry name" value="ENL_dom"/>
</dbReference>
<keyword evidence="11" id="KW-0812">Transmembrane</keyword>
<feature type="domain" description="Phytocyanin" evidence="12">
    <location>
        <begin position="30"/>
        <end position="132"/>
    </location>
</feature>
<dbReference type="GO" id="GO:0098552">
    <property type="term" value="C:side of membrane"/>
    <property type="evidence" value="ECO:0007669"/>
    <property type="project" value="UniProtKB-KW"/>
</dbReference>
<evidence type="ECO:0000256" key="8">
    <source>
        <dbReference type="ARBA" id="ARBA00023288"/>
    </source>
</evidence>
<keyword evidence="11" id="KW-1133">Transmembrane helix</keyword>
<dbReference type="Pfam" id="PF02298">
    <property type="entry name" value="Cu_bind_like"/>
    <property type="match status" value="1"/>
</dbReference>
<feature type="region of interest" description="Disordered" evidence="10">
    <location>
        <begin position="138"/>
        <end position="161"/>
    </location>
</feature>
<keyword evidence="6" id="KW-1015">Disulfide bond</keyword>
<dbReference type="CDD" id="cd11019">
    <property type="entry name" value="OsENODL1_like"/>
    <property type="match status" value="1"/>
</dbReference>